<reference evidence="1" key="1">
    <citation type="submission" date="2018-06" db="EMBL/GenBank/DDBJ databases">
        <authorList>
            <person name="Zhirakovskaya E."/>
        </authorList>
    </citation>
    <scope>NUCLEOTIDE SEQUENCE</scope>
</reference>
<dbReference type="EMBL" id="UOED01000076">
    <property type="protein sequence ID" value="VAV92469.1"/>
    <property type="molecule type" value="Genomic_DNA"/>
</dbReference>
<organism evidence="1">
    <name type="scientific">hydrothermal vent metagenome</name>
    <dbReference type="NCBI Taxonomy" id="652676"/>
    <lineage>
        <taxon>unclassified sequences</taxon>
        <taxon>metagenomes</taxon>
        <taxon>ecological metagenomes</taxon>
    </lineage>
</organism>
<feature type="non-terminal residue" evidence="1">
    <location>
        <position position="1"/>
    </location>
</feature>
<proteinExistence type="predicted"/>
<gene>
    <name evidence="1" type="ORF">MNBD_ALPHA02-589</name>
</gene>
<protein>
    <submittedName>
        <fullName evidence="1">Uncharacterized protein</fullName>
    </submittedName>
</protein>
<dbReference type="AlphaFoldDB" id="A0A3B0RKC8"/>
<accession>A0A3B0RKC8</accession>
<sequence>GNRGQIEDTHRIQAILKYVDSLK</sequence>
<evidence type="ECO:0000313" key="1">
    <source>
        <dbReference type="EMBL" id="VAV92469.1"/>
    </source>
</evidence>
<name>A0A3B0RKC8_9ZZZZ</name>